<dbReference type="RefSeq" id="WP_107216364.1">
    <property type="nucleotide sequence ID" value="NZ_KZ686270.1"/>
</dbReference>
<protein>
    <submittedName>
        <fullName evidence="1">Uncharacterized protein</fullName>
    </submittedName>
</protein>
<organism evidence="1 2">
    <name type="scientific">Pedobacter yulinensis</name>
    <dbReference type="NCBI Taxonomy" id="2126353"/>
    <lineage>
        <taxon>Bacteria</taxon>
        <taxon>Pseudomonadati</taxon>
        <taxon>Bacteroidota</taxon>
        <taxon>Sphingobacteriia</taxon>
        <taxon>Sphingobacteriales</taxon>
        <taxon>Sphingobacteriaceae</taxon>
        <taxon>Pedobacter</taxon>
    </lineage>
</organism>
<dbReference type="OrthoDB" id="677818at2"/>
<evidence type="ECO:0000313" key="2">
    <source>
        <dbReference type="Proteomes" id="UP000240912"/>
    </source>
</evidence>
<comment type="caution">
    <text evidence="1">The sequence shown here is derived from an EMBL/GenBank/DDBJ whole genome shotgun (WGS) entry which is preliminary data.</text>
</comment>
<proteinExistence type="predicted"/>
<evidence type="ECO:0000313" key="1">
    <source>
        <dbReference type="EMBL" id="PST82233.1"/>
    </source>
</evidence>
<dbReference type="EMBL" id="PYLS01000006">
    <property type="protein sequence ID" value="PST82233.1"/>
    <property type="molecule type" value="Genomic_DNA"/>
</dbReference>
<reference evidence="1 2" key="1">
    <citation type="submission" date="2018-03" db="EMBL/GenBank/DDBJ databases">
        <authorList>
            <person name="Keele B.F."/>
        </authorList>
    </citation>
    <scope>NUCLEOTIDE SEQUENCE [LARGE SCALE GENOMIC DNA]</scope>
    <source>
        <strain evidence="1 2">YL28-9</strain>
    </source>
</reference>
<dbReference type="AlphaFoldDB" id="A0A2T3HIK0"/>
<gene>
    <name evidence="1" type="ORF">C7T94_15670</name>
</gene>
<dbReference type="Proteomes" id="UP000240912">
    <property type="component" value="Unassembled WGS sequence"/>
</dbReference>
<name>A0A2T3HIK0_9SPHI</name>
<keyword evidence="2" id="KW-1185">Reference proteome</keyword>
<sequence>METIILYIGRDPKMAAILHRLLNNKPGWKGFTALTNTEAQQLTADNKPQVVLLGSGISTAEERELRTFFAGFPNVKVIQHYGGGSGLLYNEIQQVLS</sequence>
<accession>A0A2T3HIK0</accession>